<sequence length="509" mass="57963">MAFSVGLALICAVFGLIYALVKRNYRYWSNRNVPTLEPSFPFGNFGDLRYRSPAEVSSELYHQMDPRNRFYGLFVTQQPTLMLTDPELIKTVIIRDFATFPDHGIYLNEQVDPLSAHLFAMEGARWKATRSKLSPTFTAGRMRAIFPILQQVAQNFKQFLCMQVGEHGAELDVKDYSARMMIDNIGSCAFGVECNSFRDPDSAFRRSGRLAFDNPRYSQLVSIMLRLYPWIGHALGLKVYRDEVIEFFSRLVEDTVALRKRSNGAKRNDLMDLMIEVRAREGVENADNEGLSMDELKAQTFGFFVAGYDTSASNVTFCLYELALNEECQERARTCVLEALQKHGGMTYEAIADMEYLDRCINETLRKYPPLAMLQRTSCKPYRIPDSDVILPTKMKILIPIYAIQRDARYYPDPEQFDPDRFTPEAIAGRHMCTFLPFGEGPRICIGQRLGMMQARVGIATVLANFRIRPGPNTPIPLVYAKDSVTIQNRGSVMLQFEPLKGMSDDRAV</sequence>
<accession>W5JUV5</accession>
<evidence type="ECO:0000256" key="12">
    <source>
        <dbReference type="ARBA" id="ARBA00023136"/>
    </source>
</evidence>
<evidence type="ECO:0000313" key="16">
    <source>
        <dbReference type="EnsemblMetazoa" id="ADAC000264-PA"/>
    </source>
</evidence>
<evidence type="ECO:0000256" key="14">
    <source>
        <dbReference type="RuleBase" id="RU000461"/>
    </source>
</evidence>
<organism evidence="15">
    <name type="scientific">Anopheles darlingi</name>
    <name type="common">Mosquito</name>
    <dbReference type="NCBI Taxonomy" id="43151"/>
    <lineage>
        <taxon>Eukaryota</taxon>
        <taxon>Metazoa</taxon>
        <taxon>Ecdysozoa</taxon>
        <taxon>Arthropoda</taxon>
        <taxon>Hexapoda</taxon>
        <taxon>Insecta</taxon>
        <taxon>Pterygota</taxon>
        <taxon>Neoptera</taxon>
        <taxon>Endopterygota</taxon>
        <taxon>Diptera</taxon>
        <taxon>Nematocera</taxon>
        <taxon>Culicoidea</taxon>
        <taxon>Culicidae</taxon>
        <taxon>Anophelinae</taxon>
        <taxon>Anopheles</taxon>
    </lineage>
</organism>
<keyword evidence="6 13" id="KW-0479">Metal-binding</keyword>
<dbReference type="Gene3D" id="1.10.630.10">
    <property type="entry name" value="Cytochrome P450"/>
    <property type="match status" value="1"/>
</dbReference>
<dbReference type="GO" id="GO:0020037">
    <property type="term" value="F:heme binding"/>
    <property type="evidence" value="ECO:0007669"/>
    <property type="project" value="InterPro"/>
</dbReference>
<gene>
    <name evidence="15" type="ORF">AND_000264</name>
</gene>
<dbReference type="PROSITE" id="PS00086">
    <property type="entry name" value="CYTOCHROME_P450"/>
    <property type="match status" value="1"/>
</dbReference>
<keyword evidence="17" id="KW-1185">Reference proteome</keyword>
<evidence type="ECO:0000256" key="6">
    <source>
        <dbReference type="ARBA" id="ARBA00022723"/>
    </source>
</evidence>
<evidence type="ECO:0000256" key="5">
    <source>
        <dbReference type="ARBA" id="ARBA00022617"/>
    </source>
</evidence>
<evidence type="ECO:0000256" key="13">
    <source>
        <dbReference type="PIRSR" id="PIRSR602401-1"/>
    </source>
</evidence>
<dbReference type="CDD" id="cd11056">
    <property type="entry name" value="CYP6-like"/>
    <property type="match status" value="1"/>
</dbReference>
<dbReference type="eggNOG" id="KOG0158">
    <property type="taxonomic scope" value="Eukaryota"/>
</dbReference>
<reference evidence="15" key="3">
    <citation type="journal article" date="2013" name="Nucleic Acids Res.">
        <title>The genome of Anopheles darlingi, the main neotropical malaria vector.</title>
        <authorList>
            <person name="Marinotti O."/>
            <person name="Cerqueira G.C."/>
            <person name="de Almeida L.G."/>
            <person name="Ferro M.I."/>
            <person name="Loreto E.L."/>
            <person name="Zaha A."/>
            <person name="Teixeira S.M."/>
            <person name="Wespiser A.R."/>
            <person name="Almeida E Silva A."/>
            <person name="Schlindwein A.D."/>
            <person name="Pacheco A.C."/>
            <person name="Silva A.L."/>
            <person name="Graveley B.R."/>
            <person name="Walenz B.P."/>
            <person name="Lima Bde A."/>
            <person name="Ribeiro C.A."/>
            <person name="Nunes-Silva C.G."/>
            <person name="de Carvalho C.R."/>
            <person name="Soares C.M."/>
            <person name="de Menezes C.B."/>
            <person name="Matiolli C."/>
            <person name="Caffrey D."/>
            <person name="Araujo D.A."/>
            <person name="de Oliveira D.M."/>
            <person name="Golenbock D."/>
            <person name="Grisard E.C."/>
            <person name="Fantinatti-Garboggini F."/>
            <person name="de Carvalho F.M."/>
            <person name="Barcellos F.G."/>
            <person name="Prosdocimi F."/>
            <person name="May G."/>
            <person name="Azevedo Junior G.M."/>
            <person name="Guimaraes G.M."/>
            <person name="Goldman G.H."/>
            <person name="Padilha I.Q."/>
            <person name="Batista Jda S."/>
            <person name="Ferro J.A."/>
            <person name="Ribeiro J.M."/>
            <person name="Fietto J.L."/>
            <person name="Dabbas K.M."/>
            <person name="Cerdeira L."/>
            <person name="Agnez-Lima L.F."/>
            <person name="Brocchi M."/>
            <person name="de Carvalho M.O."/>
            <person name="Teixeira Mde M."/>
            <person name="Diniz Maia Mde M."/>
            <person name="Goldman M.H."/>
            <person name="Cruz Schneider M.P."/>
            <person name="Felipe M.S."/>
            <person name="Hungria M."/>
            <person name="Nicolas M.F."/>
            <person name="Pereira M."/>
            <person name="Montes M.A."/>
            <person name="Cantao M.E."/>
            <person name="Vincentz M."/>
            <person name="Rafael M.S."/>
            <person name="Silverman N."/>
            <person name="Stoco P.H."/>
            <person name="Souza R.C."/>
            <person name="Vicentini R."/>
            <person name="Gazzinelli R.T."/>
            <person name="Neves Rde O."/>
            <person name="Silva R."/>
            <person name="Astolfi-Filho S."/>
            <person name="Maciel T.E."/>
            <person name="Urmenyi T.P."/>
            <person name="Tadei W.P."/>
            <person name="Camargo E.P."/>
            <person name="de Vasconcelos A.T."/>
        </authorList>
    </citation>
    <scope>NUCLEOTIDE SEQUENCE</scope>
</reference>
<evidence type="ECO:0000256" key="7">
    <source>
        <dbReference type="ARBA" id="ARBA00022824"/>
    </source>
</evidence>
<feature type="binding site" description="axial binding residue" evidence="13">
    <location>
        <position position="445"/>
    </location>
    <ligand>
        <name>heme</name>
        <dbReference type="ChEBI" id="CHEBI:30413"/>
    </ligand>
    <ligandPart>
        <name>Fe</name>
        <dbReference type="ChEBI" id="CHEBI:18248"/>
    </ligandPart>
</feature>
<dbReference type="AlphaFoldDB" id="W5JUV5"/>
<dbReference type="PANTHER" id="PTHR24292:SF103">
    <property type="entry name" value="CYTOCHROME P450 6BS1"/>
    <property type="match status" value="1"/>
</dbReference>
<reference evidence="15 17" key="1">
    <citation type="journal article" date="2010" name="BMC Genomics">
        <title>Combination of measures distinguishes pre-miRNAs from other stem-loops in the genome of the newly sequenced Anopheles darlingi.</title>
        <authorList>
            <person name="Mendes N.D."/>
            <person name="Freitas A.T."/>
            <person name="Vasconcelos A.T."/>
            <person name="Sagot M.F."/>
        </authorList>
    </citation>
    <scope>NUCLEOTIDE SEQUENCE</scope>
</reference>
<evidence type="ECO:0000256" key="9">
    <source>
        <dbReference type="ARBA" id="ARBA00023002"/>
    </source>
</evidence>
<proteinExistence type="inferred from homology"/>
<dbReference type="GO" id="GO:0004497">
    <property type="term" value="F:monooxygenase activity"/>
    <property type="evidence" value="ECO:0007669"/>
    <property type="project" value="UniProtKB-KW"/>
</dbReference>
<dbReference type="InterPro" id="IPR036396">
    <property type="entry name" value="Cyt_P450_sf"/>
</dbReference>
<keyword evidence="12" id="KW-0472">Membrane</keyword>
<dbReference type="GO" id="GO:0005789">
    <property type="term" value="C:endoplasmic reticulum membrane"/>
    <property type="evidence" value="ECO:0007669"/>
    <property type="project" value="UniProtKB-SubCell"/>
</dbReference>
<keyword evidence="10 13" id="KW-0408">Iron</keyword>
<comment type="similarity">
    <text evidence="4 14">Belongs to the cytochrome P450 family.</text>
</comment>
<dbReference type="VEuPathDB" id="VectorBase:ADAR2_010421"/>
<evidence type="ECO:0000313" key="15">
    <source>
        <dbReference type="EMBL" id="ETN67906.1"/>
    </source>
</evidence>
<dbReference type="VEuPathDB" id="VectorBase:ADAC000264"/>
<dbReference type="PRINTS" id="PR00463">
    <property type="entry name" value="EP450I"/>
</dbReference>
<evidence type="ECO:0000256" key="10">
    <source>
        <dbReference type="ARBA" id="ARBA00023004"/>
    </source>
</evidence>
<dbReference type="GO" id="GO:0016705">
    <property type="term" value="F:oxidoreductase activity, acting on paired donors, with incorporation or reduction of molecular oxygen"/>
    <property type="evidence" value="ECO:0007669"/>
    <property type="project" value="InterPro"/>
</dbReference>
<dbReference type="InterPro" id="IPR002401">
    <property type="entry name" value="Cyt_P450_E_grp-I"/>
</dbReference>
<evidence type="ECO:0000256" key="11">
    <source>
        <dbReference type="ARBA" id="ARBA00023033"/>
    </source>
</evidence>
<dbReference type="EMBL" id="ADMH02000072">
    <property type="protein sequence ID" value="ETN67906.1"/>
    <property type="molecule type" value="Genomic_DNA"/>
</dbReference>
<dbReference type="SUPFAM" id="SSF48264">
    <property type="entry name" value="Cytochrome P450"/>
    <property type="match status" value="1"/>
</dbReference>
<comment type="cofactor">
    <cofactor evidence="1 13">
        <name>heme</name>
        <dbReference type="ChEBI" id="CHEBI:30413"/>
    </cofactor>
</comment>
<name>W5JUV5_ANODA</name>
<keyword evidence="7" id="KW-0256">Endoplasmic reticulum</keyword>
<reference evidence="16" key="4">
    <citation type="submission" date="2015-06" db="UniProtKB">
        <authorList>
            <consortium name="EnsemblMetazoa"/>
        </authorList>
    </citation>
    <scope>IDENTIFICATION</scope>
</reference>
<evidence type="ECO:0000256" key="2">
    <source>
        <dbReference type="ARBA" id="ARBA00004174"/>
    </source>
</evidence>
<dbReference type="OMA" id="FGLCLHI"/>
<dbReference type="Proteomes" id="UP000000673">
    <property type="component" value="Unassembled WGS sequence"/>
</dbReference>
<dbReference type="FunFam" id="1.10.630.10:FF:000042">
    <property type="entry name" value="Cytochrome P450"/>
    <property type="match status" value="1"/>
</dbReference>
<dbReference type="EnsemblMetazoa" id="ADAC000264-RA">
    <property type="protein sequence ID" value="ADAC000264-PA"/>
    <property type="gene ID" value="ADAC000264"/>
</dbReference>
<keyword evidence="8" id="KW-0492">Microsome</keyword>
<reference evidence="15" key="2">
    <citation type="submission" date="2010-05" db="EMBL/GenBank/DDBJ databases">
        <authorList>
            <person name="Almeida L.G."/>
            <person name="Nicolas M.F."/>
            <person name="Souza R.C."/>
            <person name="Vasconcelos A.T.R."/>
        </authorList>
    </citation>
    <scope>NUCLEOTIDE SEQUENCE</scope>
</reference>
<evidence type="ECO:0000256" key="3">
    <source>
        <dbReference type="ARBA" id="ARBA00004406"/>
    </source>
</evidence>
<dbReference type="PANTHER" id="PTHR24292">
    <property type="entry name" value="CYTOCHROME P450"/>
    <property type="match status" value="1"/>
</dbReference>
<dbReference type="Pfam" id="PF00067">
    <property type="entry name" value="p450"/>
    <property type="match status" value="1"/>
</dbReference>
<protein>
    <submittedName>
        <fullName evidence="15">Cytochrome P450 6a8</fullName>
    </submittedName>
</protein>
<dbReference type="InterPro" id="IPR050476">
    <property type="entry name" value="Insect_CytP450_Detox"/>
</dbReference>
<keyword evidence="9 14" id="KW-0560">Oxidoreductase</keyword>
<dbReference type="STRING" id="43151.W5JUV5"/>
<dbReference type="InterPro" id="IPR017972">
    <property type="entry name" value="Cyt_P450_CS"/>
</dbReference>
<dbReference type="GO" id="GO:0005506">
    <property type="term" value="F:iron ion binding"/>
    <property type="evidence" value="ECO:0007669"/>
    <property type="project" value="InterPro"/>
</dbReference>
<dbReference type="PRINTS" id="PR00385">
    <property type="entry name" value="P450"/>
</dbReference>
<dbReference type="HOGENOM" id="CLU_001570_5_2_1"/>
<evidence type="ECO:0000313" key="17">
    <source>
        <dbReference type="Proteomes" id="UP000000673"/>
    </source>
</evidence>
<keyword evidence="11 14" id="KW-0503">Monooxygenase</keyword>
<keyword evidence="5 13" id="KW-0349">Heme</keyword>
<evidence type="ECO:0000256" key="8">
    <source>
        <dbReference type="ARBA" id="ARBA00022848"/>
    </source>
</evidence>
<evidence type="ECO:0000256" key="1">
    <source>
        <dbReference type="ARBA" id="ARBA00001971"/>
    </source>
</evidence>
<evidence type="ECO:0000256" key="4">
    <source>
        <dbReference type="ARBA" id="ARBA00010617"/>
    </source>
</evidence>
<dbReference type="InterPro" id="IPR001128">
    <property type="entry name" value="Cyt_P450"/>
</dbReference>
<comment type="subcellular location">
    <subcellularLocation>
        <location evidence="3">Endoplasmic reticulum membrane</location>
        <topology evidence="3">Peripheral membrane protein</topology>
    </subcellularLocation>
    <subcellularLocation>
        <location evidence="2">Microsome membrane</location>
        <topology evidence="2">Peripheral membrane protein</topology>
    </subcellularLocation>
</comment>